<sequence length="504" mass="55300">MHISTASMAAGLSATLATLAAALPGPASGLDKRYTEERNGINYNVFEHADTRSKLSFVNNSGICETTSGVNQYSGYISVGPDMNMFFWQVASFLMIPAAPTLSPLLLTDNSVRFFEARDNPTTAPLATWFNGGPGCSSMIGLFQENGPCQFYNGSSTPSLNPYSFNNYANMLYIDQPIGVGFSYGNDTVNSTVSAAPQVWALLQSFYAQFPQYESRDFGIFTESYGGHYGPEFASYVQQQNAGIKAGNVTGEPINLVAVGINNGWFESKMQYRAYIDYSANNSYKQILTPEDYSEYMNTYISDCEPAINGCYSGGTDDLCSGAQDTRVQDIENAIMGEADFDPYDVRQLSNDPYPPGQYKNYLAKQSVQKAIGAQSSYQECPSAAYQKFSNTGDNTRSFLDTLSDVVQSGVTVLVWAGDADWICNYMGVQAVANAVDFDGSDELNAKDLQPYTVNRKETGKYKTVKNFTYLQVYAAGHEVPYYQPETALQVFMQTMQKKGISST</sequence>
<dbReference type="RefSeq" id="XP_066702774.1">
    <property type="nucleotide sequence ID" value="XM_066840147.1"/>
</dbReference>
<evidence type="ECO:0000256" key="4">
    <source>
        <dbReference type="ARBA" id="ARBA00022801"/>
    </source>
</evidence>
<evidence type="ECO:0000256" key="5">
    <source>
        <dbReference type="ARBA" id="ARBA00023180"/>
    </source>
</evidence>
<evidence type="ECO:0000256" key="2">
    <source>
        <dbReference type="ARBA" id="ARBA00022645"/>
    </source>
</evidence>
<feature type="chain" id="PRO_5044960220" description="Carboxypeptidase" evidence="6">
    <location>
        <begin position="30"/>
        <end position="504"/>
    </location>
</feature>
<dbReference type="Pfam" id="PF00450">
    <property type="entry name" value="Peptidase_S10"/>
    <property type="match status" value="1"/>
</dbReference>
<comment type="similarity">
    <text evidence="1 6">Belongs to the peptidase S10 family.</text>
</comment>
<dbReference type="PANTHER" id="PTHR11802">
    <property type="entry name" value="SERINE PROTEASE FAMILY S10 SERINE CARBOXYPEPTIDASE"/>
    <property type="match status" value="1"/>
</dbReference>
<reference evidence="7 8" key="1">
    <citation type="submission" date="2023-01" db="EMBL/GenBank/DDBJ databases">
        <title>Analysis of 21 Apiospora genomes using comparative genomics revels a genus with tremendous synthesis potential of carbohydrate active enzymes and secondary metabolites.</title>
        <authorList>
            <person name="Sorensen T."/>
        </authorList>
    </citation>
    <scope>NUCLEOTIDE SEQUENCE [LARGE SCALE GENOMIC DNA]</scope>
    <source>
        <strain evidence="7 8">CBS 24483</strain>
    </source>
</reference>
<evidence type="ECO:0000256" key="6">
    <source>
        <dbReference type="RuleBase" id="RU361156"/>
    </source>
</evidence>
<dbReference type="GO" id="GO:0004180">
    <property type="term" value="F:carboxypeptidase activity"/>
    <property type="evidence" value="ECO:0007669"/>
    <property type="project" value="UniProtKB-KW"/>
</dbReference>
<keyword evidence="8" id="KW-1185">Reference proteome</keyword>
<evidence type="ECO:0000256" key="1">
    <source>
        <dbReference type="ARBA" id="ARBA00009431"/>
    </source>
</evidence>
<dbReference type="SUPFAM" id="SSF53474">
    <property type="entry name" value="alpha/beta-Hydrolases"/>
    <property type="match status" value="1"/>
</dbReference>
<accession>A0ABR1QL43</accession>
<comment type="caution">
    <text evidence="7">The sequence shown here is derived from an EMBL/GenBank/DDBJ whole genome shotgun (WGS) entry which is preliminary data.</text>
</comment>
<dbReference type="EC" id="3.4.16.-" evidence="6"/>
<dbReference type="PANTHER" id="PTHR11802:SF453">
    <property type="entry name" value="S1, PUTATIVE-RELATED"/>
    <property type="match status" value="1"/>
</dbReference>
<feature type="signal peptide" evidence="6">
    <location>
        <begin position="1"/>
        <end position="29"/>
    </location>
</feature>
<evidence type="ECO:0000256" key="3">
    <source>
        <dbReference type="ARBA" id="ARBA00022670"/>
    </source>
</evidence>
<keyword evidence="6" id="KW-0732">Signal</keyword>
<gene>
    <name evidence="7" type="ORF">PG986_003925</name>
</gene>
<dbReference type="PRINTS" id="PR00724">
    <property type="entry name" value="CRBOXYPTASEC"/>
</dbReference>
<evidence type="ECO:0000313" key="7">
    <source>
        <dbReference type="EMBL" id="KAK7959071.1"/>
    </source>
</evidence>
<dbReference type="GeneID" id="92073209"/>
<keyword evidence="2 6" id="KW-0121">Carboxypeptidase</keyword>
<proteinExistence type="inferred from homology"/>
<dbReference type="EMBL" id="JAQQWE010000003">
    <property type="protein sequence ID" value="KAK7959071.1"/>
    <property type="molecule type" value="Genomic_DNA"/>
</dbReference>
<keyword evidence="3 6" id="KW-0645">Protease</keyword>
<keyword evidence="5" id="KW-0325">Glycoprotein</keyword>
<dbReference type="Proteomes" id="UP001391051">
    <property type="component" value="Unassembled WGS sequence"/>
</dbReference>
<keyword evidence="4 6" id="KW-0378">Hydrolase</keyword>
<evidence type="ECO:0000313" key="8">
    <source>
        <dbReference type="Proteomes" id="UP001391051"/>
    </source>
</evidence>
<organism evidence="7 8">
    <name type="scientific">Apiospora aurea</name>
    <dbReference type="NCBI Taxonomy" id="335848"/>
    <lineage>
        <taxon>Eukaryota</taxon>
        <taxon>Fungi</taxon>
        <taxon>Dikarya</taxon>
        <taxon>Ascomycota</taxon>
        <taxon>Pezizomycotina</taxon>
        <taxon>Sordariomycetes</taxon>
        <taxon>Xylariomycetidae</taxon>
        <taxon>Amphisphaeriales</taxon>
        <taxon>Apiosporaceae</taxon>
        <taxon>Apiospora</taxon>
    </lineage>
</organism>
<dbReference type="PROSITE" id="PS00131">
    <property type="entry name" value="CARBOXYPEPT_SER_SER"/>
    <property type="match status" value="1"/>
</dbReference>
<dbReference type="InterPro" id="IPR029058">
    <property type="entry name" value="AB_hydrolase_fold"/>
</dbReference>
<dbReference type="Gene3D" id="3.40.50.1820">
    <property type="entry name" value="alpha/beta hydrolase"/>
    <property type="match status" value="1"/>
</dbReference>
<dbReference type="Gene3D" id="1.10.287.410">
    <property type="match status" value="1"/>
</dbReference>
<dbReference type="InterPro" id="IPR001563">
    <property type="entry name" value="Peptidase_S10"/>
</dbReference>
<protein>
    <recommendedName>
        <fullName evidence="6">Carboxypeptidase</fullName>
        <ecNumber evidence="6">3.4.16.-</ecNumber>
    </recommendedName>
</protein>
<dbReference type="InterPro" id="IPR018202">
    <property type="entry name" value="Ser_caboxypep_ser_AS"/>
</dbReference>
<name>A0ABR1QL43_9PEZI</name>